<dbReference type="SUPFAM" id="SSF53098">
    <property type="entry name" value="Ribonuclease H-like"/>
    <property type="match status" value="1"/>
</dbReference>
<dbReference type="Proteomes" id="UP000014216">
    <property type="component" value="Unassembled WGS sequence"/>
</dbReference>
<evidence type="ECO:0000313" key="3">
    <source>
        <dbReference type="Proteomes" id="UP000014216"/>
    </source>
</evidence>
<keyword evidence="2" id="KW-0540">Nuclease</keyword>
<organism evidence="2 3">
    <name type="scientific">Desulfotignum phosphitoxidans DSM 13687</name>
    <dbReference type="NCBI Taxonomy" id="1286635"/>
    <lineage>
        <taxon>Bacteria</taxon>
        <taxon>Pseudomonadati</taxon>
        <taxon>Thermodesulfobacteriota</taxon>
        <taxon>Desulfobacteria</taxon>
        <taxon>Desulfobacterales</taxon>
        <taxon>Desulfobacteraceae</taxon>
        <taxon>Desulfotignum</taxon>
    </lineage>
</organism>
<gene>
    <name evidence="2" type="ORF">Dpo_10c01480</name>
</gene>
<dbReference type="AlphaFoldDB" id="S0FYB5"/>
<feature type="domain" description="YprB ribonuclease H-like" evidence="1">
    <location>
        <begin position="109"/>
        <end position="258"/>
    </location>
</feature>
<reference evidence="2 3" key="1">
    <citation type="journal article" date="2013" name="Genome Announc.">
        <title>Draft Genome Sequence of Desulfotignum phosphitoxidans DSM 13687 Strain FiPS-3.</title>
        <authorList>
            <person name="Poehlein A."/>
            <person name="Daniel R."/>
            <person name="Simeonova D.D."/>
        </authorList>
    </citation>
    <scope>NUCLEOTIDE SEQUENCE [LARGE SCALE GENOMIC DNA]</scope>
    <source>
        <strain evidence="2 3">DSM 13687</strain>
    </source>
</reference>
<evidence type="ECO:0000259" key="1">
    <source>
        <dbReference type="Pfam" id="PF13482"/>
    </source>
</evidence>
<comment type="caution">
    <text evidence="2">The sequence shown here is derived from an EMBL/GenBank/DDBJ whole genome shotgun (WGS) entry which is preliminary data.</text>
</comment>
<dbReference type="Pfam" id="PF13482">
    <property type="entry name" value="RNase_H_2"/>
    <property type="match status" value="1"/>
</dbReference>
<sequence length="308" mass="35160">MIAGCNQSVILRFDFEMRKVRDMLINSFIHIPGVGAVTEKRLWTAGLLDWHQVGSVDACDIPARSLMRIAACMAESCEHLDKNNPAYFADHLPAGEHWRFFPQFRKTTAFMDIETTGMDMFGSEITTIALYDGESINYYVQGQNLDAFMEDIGRYNVIVTYNGKTFDVPFIEKYFGIEMAHAHIDLRYVLKSLGYGGGLKMCEKALGLDRGDLDGVDGFFAVLLWREFQQTGNIKALETLLAYNIEDVVNLETLMVLAYNMKLKDTPFSRTHALPMPGIPDIPFKPDRSTIERIRQKFQVNFFQDMDR</sequence>
<dbReference type="PANTHER" id="PTHR38462">
    <property type="entry name" value="EXONUCLEASE-LIKE PROTEIN"/>
    <property type="match status" value="1"/>
</dbReference>
<dbReference type="Gene3D" id="3.30.420.10">
    <property type="entry name" value="Ribonuclease H-like superfamily/Ribonuclease H"/>
    <property type="match status" value="1"/>
</dbReference>
<dbReference type="InterPro" id="IPR038720">
    <property type="entry name" value="YprB_RNase_H-like_dom"/>
</dbReference>
<dbReference type="GO" id="GO:0003676">
    <property type="term" value="F:nucleic acid binding"/>
    <property type="evidence" value="ECO:0007669"/>
    <property type="project" value="InterPro"/>
</dbReference>
<keyword evidence="2" id="KW-0269">Exonuclease</keyword>
<dbReference type="PATRIC" id="fig|1286635.3.peg.3993"/>
<dbReference type="EMBL" id="APJX01000010">
    <property type="protein sequence ID" value="EMS78154.1"/>
    <property type="molecule type" value="Genomic_DNA"/>
</dbReference>
<keyword evidence="3" id="KW-1185">Reference proteome</keyword>
<dbReference type="GO" id="GO:0004527">
    <property type="term" value="F:exonuclease activity"/>
    <property type="evidence" value="ECO:0007669"/>
    <property type="project" value="UniProtKB-KW"/>
</dbReference>
<protein>
    <submittedName>
        <fullName evidence="2">Exonuclease-like protein</fullName>
    </submittedName>
</protein>
<dbReference type="InterPro" id="IPR036397">
    <property type="entry name" value="RNaseH_sf"/>
</dbReference>
<name>S0FYB5_9BACT</name>
<dbReference type="PANTHER" id="PTHR38462:SF1">
    <property type="entry name" value="YPRB RIBONUCLEASE H-LIKE DOMAIN-CONTAINING PROTEIN"/>
    <property type="match status" value="1"/>
</dbReference>
<dbReference type="InterPro" id="IPR012337">
    <property type="entry name" value="RNaseH-like_sf"/>
</dbReference>
<accession>S0FYB5</accession>
<keyword evidence="2" id="KW-0378">Hydrolase</keyword>
<proteinExistence type="predicted"/>
<evidence type="ECO:0000313" key="2">
    <source>
        <dbReference type="EMBL" id="EMS78154.1"/>
    </source>
</evidence>